<proteinExistence type="predicted"/>
<dbReference type="PANTHER" id="PTHR43441">
    <property type="entry name" value="RIBOSOMAL-PROTEIN-SERINE ACETYLTRANSFERASE"/>
    <property type="match status" value="1"/>
</dbReference>
<evidence type="ECO:0000259" key="2">
    <source>
        <dbReference type="PROSITE" id="PS51186"/>
    </source>
</evidence>
<dbReference type="SUPFAM" id="SSF55729">
    <property type="entry name" value="Acyl-CoA N-acyltransferases (Nat)"/>
    <property type="match status" value="1"/>
</dbReference>
<dbReference type="Gene3D" id="3.40.630.30">
    <property type="match status" value="1"/>
</dbReference>
<dbReference type="EMBL" id="JBHTCF010000002">
    <property type="protein sequence ID" value="MFC7304093.1"/>
    <property type="molecule type" value="Genomic_DNA"/>
</dbReference>
<dbReference type="PROSITE" id="PS51186">
    <property type="entry name" value="GNAT"/>
    <property type="match status" value="1"/>
</dbReference>
<keyword evidence="3" id="KW-0012">Acyltransferase</keyword>
<keyword evidence="4" id="KW-1185">Reference proteome</keyword>
<gene>
    <name evidence="3" type="ORF">ACFQVC_07675</name>
</gene>
<evidence type="ECO:0000313" key="3">
    <source>
        <dbReference type="EMBL" id="MFC7304093.1"/>
    </source>
</evidence>
<keyword evidence="3" id="KW-0808">Transferase</keyword>
<accession>A0ABW2JDH8</accession>
<evidence type="ECO:0000256" key="1">
    <source>
        <dbReference type="SAM" id="MobiDB-lite"/>
    </source>
</evidence>
<protein>
    <submittedName>
        <fullName evidence="3">GNAT family N-acetyltransferase</fullName>
        <ecNumber evidence="3">2.3.-.-</ecNumber>
    </submittedName>
</protein>
<dbReference type="InterPro" id="IPR016181">
    <property type="entry name" value="Acyl_CoA_acyltransferase"/>
</dbReference>
<comment type="caution">
    <text evidence="3">The sequence shown here is derived from an EMBL/GenBank/DDBJ whole genome shotgun (WGS) entry which is preliminary data.</text>
</comment>
<name>A0ABW2JDH8_9ACTN</name>
<feature type="region of interest" description="Disordered" evidence="1">
    <location>
        <begin position="144"/>
        <end position="163"/>
    </location>
</feature>
<evidence type="ECO:0000313" key="4">
    <source>
        <dbReference type="Proteomes" id="UP001596523"/>
    </source>
</evidence>
<sequence length="179" mass="18960">MPCPRAELRRWQVDDIDAVARAIKESHDHLAAWSTLAMGDPHEVASELVTTAVREWQRGESYKYAITVDGLVVGGGGLMRRIGPGGLEAGYWLHGDWTGKGLVTEAVGALVAAGSALDGIDRIEIRHDAANAASAAVPRRLGFTEVGRGPAPEGQRPRMPGESGTVVVWRKTCGPSATA</sequence>
<dbReference type="PANTHER" id="PTHR43441:SF3">
    <property type="entry name" value="ACETYLTRANSFERASE"/>
    <property type="match status" value="1"/>
</dbReference>
<feature type="domain" description="N-acetyltransferase" evidence="2">
    <location>
        <begin position="6"/>
        <end position="174"/>
    </location>
</feature>
<reference evidence="4" key="1">
    <citation type="journal article" date="2019" name="Int. J. Syst. Evol. Microbiol.">
        <title>The Global Catalogue of Microorganisms (GCM) 10K type strain sequencing project: providing services to taxonomists for standard genome sequencing and annotation.</title>
        <authorList>
            <consortium name="The Broad Institute Genomics Platform"/>
            <consortium name="The Broad Institute Genome Sequencing Center for Infectious Disease"/>
            <person name="Wu L."/>
            <person name="Ma J."/>
        </authorList>
    </citation>
    <scope>NUCLEOTIDE SEQUENCE [LARGE SCALE GENOMIC DNA]</scope>
    <source>
        <strain evidence="4">SYNS20</strain>
    </source>
</reference>
<dbReference type="InterPro" id="IPR051908">
    <property type="entry name" value="Ribosomal_N-acetyltransferase"/>
</dbReference>
<dbReference type="RefSeq" id="WP_381827942.1">
    <property type="nucleotide sequence ID" value="NZ_JBHTCF010000002.1"/>
</dbReference>
<organism evidence="3 4">
    <name type="scientific">Streptomyces monticola</name>
    <dbReference type="NCBI Taxonomy" id="2666263"/>
    <lineage>
        <taxon>Bacteria</taxon>
        <taxon>Bacillati</taxon>
        <taxon>Actinomycetota</taxon>
        <taxon>Actinomycetes</taxon>
        <taxon>Kitasatosporales</taxon>
        <taxon>Streptomycetaceae</taxon>
        <taxon>Streptomyces</taxon>
    </lineage>
</organism>
<dbReference type="EC" id="2.3.-.-" evidence="3"/>
<dbReference type="InterPro" id="IPR000182">
    <property type="entry name" value="GNAT_dom"/>
</dbReference>
<dbReference type="Proteomes" id="UP001596523">
    <property type="component" value="Unassembled WGS sequence"/>
</dbReference>
<dbReference type="GO" id="GO:0016746">
    <property type="term" value="F:acyltransferase activity"/>
    <property type="evidence" value="ECO:0007669"/>
    <property type="project" value="UniProtKB-KW"/>
</dbReference>
<dbReference type="Pfam" id="PF13302">
    <property type="entry name" value="Acetyltransf_3"/>
    <property type="match status" value="1"/>
</dbReference>